<evidence type="ECO:0000313" key="1">
    <source>
        <dbReference type="EMBL" id="ASJ95706.1"/>
    </source>
</evidence>
<reference evidence="1 2" key="1">
    <citation type="submission" date="2017-06" db="EMBL/GenBank/DDBJ databases">
        <title>Complete genome sequence of Shewanella marisflavi EP1 associated with anaerobic 2,4-dinitrotoluene reduction and salt tolerance.</title>
        <authorList>
            <person name="Huang J."/>
        </authorList>
    </citation>
    <scope>NUCLEOTIDE SEQUENCE [LARGE SCALE GENOMIC DNA]</scope>
    <source>
        <strain evidence="1 2">EP1</strain>
    </source>
</reference>
<dbReference type="EMBL" id="CP022272">
    <property type="protein sequence ID" value="ASJ95706.1"/>
    <property type="molecule type" value="Genomic_DNA"/>
</dbReference>
<name>A0AAC9XMB1_9GAMM</name>
<dbReference type="KEGG" id="smav:CFF01_03380"/>
<dbReference type="AlphaFoldDB" id="A0AAC9XMB1"/>
<sequence length="437" mass="48884">MKLLKGTPLLLSGILLTACGGSSDETDNNQNSNLPVKQIVGEFKSSATQCDYSVANTDVTLIVHKADGSVLSQYQMDTQGKFDIPWPKDAKHLTTIWQDNGYYNIDTSLNLNVSDMGIQNFYSDALNANCICQDISLDYSDIAAAYPNHQLQIASTIIDTSAPGAQRVCRAPQEAFKPLDLLLLPTNEADEEAYGALLDIPNAQNTIAVSADIFTEEKNQAKKVNYYRGYLDVDVIYAYGSNESGRVHFQYRPMDYYNTQPNVFVLPQLNPKNFIQFYRHEQLRNDQESLVFYSAGGRYPINDPDENHEILLPENQFELLQAMTDIATNSSSQTNYDFTNFNTGYQAMQLSVVSSNLDWTIFGELSGVIPDLKFPSAIEDSLSTQIEKVDLTLFGYYHAVGMNGIREAWAKDSRSGSEIRSAYFDNYVVESITTDIK</sequence>
<evidence type="ECO:0000313" key="2">
    <source>
        <dbReference type="Proteomes" id="UP000198233"/>
    </source>
</evidence>
<accession>A0AAC9XMB1</accession>
<organism evidence="1 2">
    <name type="scientific">Shewanella marisflavi</name>
    <dbReference type="NCBI Taxonomy" id="260364"/>
    <lineage>
        <taxon>Bacteria</taxon>
        <taxon>Pseudomonadati</taxon>
        <taxon>Pseudomonadota</taxon>
        <taxon>Gammaproteobacteria</taxon>
        <taxon>Alteromonadales</taxon>
        <taxon>Shewanellaceae</taxon>
        <taxon>Shewanella</taxon>
    </lineage>
</organism>
<dbReference type="PROSITE" id="PS51257">
    <property type="entry name" value="PROKAR_LIPOPROTEIN"/>
    <property type="match status" value="1"/>
</dbReference>
<dbReference type="Proteomes" id="UP000198233">
    <property type="component" value="Chromosome"/>
</dbReference>
<protein>
    <submittedName>
        <fullName evidence="1">Uncharacterized protein</fullName>
    </submittedName>
</protein>
<proteinExistence type="predicted"/>
<dbReference type="RefSeq" id="WP_088903858.1">
    <property type="nucleotide sequence ID" value="NZ_CP022272.1"/>
</dbReference>
<gene>
    <name evidence="1" type="ORF">CFF01_03380</name>
</gene>